<sequence>MAVHQNADGRRGSDGGGGEISAALLSAILLPLLAAGSATAERTPANCVEVLVGVAPCLAFLAAPPINESSAPSSACCASVAAYTEAGGRRDDAGEGEGGGIACLCHLLRRPGLLGFPIVAARVPSLFVYCNSPDAVGSPSPDAAAGFRALCDVPFPLSRPKPCPALPRQPCRYDLAASHGSMTEFKLFHEMASR</sequence>
<evidence type="ECO:0000259" key="2">
    <source>
        <dbReference type="Pfam" id="PF14368"/>
    </source>
</evidence>
<dbReference type="Pfam" id="PF14368">
    <property type="entry name" value="LTP_2"/>
    <property type="match status" value="1"/>
</dbReference>
<organism evidence="3 4">
    <name type="scientific">Spirodela intermedia</name>
    <name type="common">Intermediate duckweed</name>
    <dbReference type="NCBI Taxonomy" id="51605"/>
    <lineage>
        <taxon>Eukaryota</taxon>
        <taxon>Viridiplantae</taxon>
        <taxon>Streptophyta</taxon>
        <taxon>Embryophyta</taxon>
        <taxon>Tracheophyta</taxon>
        <taxon>Spermatophyta</taxon>
        <taxon>Magnoliopsida</taxon>
        <taxon>Liliopsida</taxon>
        <taxon>Araceae</taxon>
        <taxon>Lemnoideae</taxon>
        <taxon>Spirodela</taxon>
    </lineage>
</organism>
<dbReference type="EMBL" id="LR746267">
    <property type="protein sequence ID" value="CAA7394804.1"/>
    <property type="molecule type" value="Genomic_DNA"/>
</dbReference>
<feature type="signal peptide" evidence="1">
    <location>
        <begin position="1"/>
        <end position="40"/>
    </location>
</feature>
<feature type="chain" id="PRO_5029566726" description="Bifunctional inhibitor/plant lipid transfer protein/seed storage helical domain-containing protein" evidence="1">
    <location>
        <begin position="41"/>
        <end position="194"/>
    </location>
</feature>
<dbReference type="Gene3D" id="1.10.110.10">
    <property type="entry name" value="Plant lipid-transfer and hydrophobic proteins"/>
    <property type="match status" value="1"/>
</dbReference>
<keyword evidence="1" id="KW-0732">Signal</keyword>
<evidence type="ECO:0000313" key="3">
    <source>
        <dbReference type="EMBL" id="CAA7394804.1"/>
    </source>
</evidence>
<feature type="domain" description="Bifunctional inhibitor/plant lipid transfer protein/seed storage helical" evidence="2">
    <location>
        <begin position="36"/>
        <end position="135"/>
    </location>
</feature>
<name>A0A7I8KC78_SPIIN</name>
<dbReference type="PANTHER" id="PTHR35747">
    <property type="entry name" value="BIFUNCTIONAL INHIBITOR/LIPID-TRANSFER PROTEIN/SEED STORAGE 2S ALBUMIN SUPERFAMILY PROTEIN"/>
    <property type="match status" value="1"/>
</dbReference>
<dbReference type="InterPro" id="IPR036312">
    <property type="entry name" value="Bifun_inhib/LTP/seed_sf"/>
</dbReference>
<dbReference type="InterPro" id="IPR053353">
    <property type="entry name" value="Plant_LTP_GPI-anchored"/>
</dbReference>
<accession>A0A7I8KC78</accession>
<evidence type="ECO:0000256" key="1">
    <source>
        <dbReference type="SAM" id="SignalP"/>
    </source>
</evidence>
<evidence type="ECO:0000313" key="4">
    <source>
        <dbReference type="Proteomes" id="UP000663760"/>
    </source>
</evidence>
<dbReference type="InterPro" id="IPR016140">
    <property type="entry name" value="Bifunc_inhib/LTP/seed_store"/>
</dbReference>
<dbReference type="PANTHER" id="PTHR35747:SF2">
    <property type="entry name" value="NON-SPECIFIC LIPID TRANSFER PROTEIN GPI-ANCHORED 25"/>
    <property type="match status" value="1"/>
</dbReference>
<proteinExistence type="predicted"/>
<protein>
    <recommendedName>
        <fullName evidence="2">Bifunctional inhibitor/plant lipid transfer protein/seed storage helical domain-containing protein</fullName>
    </recommendedName>
</protein>
<keyword evidence="4" id="KW-1185">Reference proteome</keyword>
<reference evidence="3" key="1">
    <citation type="submission" date="2020-02" db="EMBL/GenBank/DDBJ databases">
        <authorList>
            <person name="Scholz U."/>
            <person name="Mascher M."/>
            <person name="Fiebig A."/>
        </authorList>
    </citation>
    <scope>NUCLEOTIDE SEQUENCE</scope>
</reference>
<dbReference type="SUPFAM" id="SSF47699">
    <property type="entry name" value="Bifunctional inhibitor/lipid-transfer protein/seed storage 2S albumin"/>
    <property type="match status" value="1"/>
</dbReference>
<dbReference type="AlphaFoldDB" id="A0A7I8KC78"/>
<gene>
    <name evidence="3" type="ORF">SI8410_04005465</name>
</gene>
<dbReference type="OrthoDB" id="786778at2759"/>
<dbReference type="Proteomes" id="UP000663760">
    <property type="component" value="Chromosome 4"/>
</dbReference>